<dbReference type="GO" id="GO:0003676">
    <property type="term" value="F:nucleic acid binding"/>
    <property type="evidence" value="ECO:0007669"/>
    <property type="project" value="InterPro"/>
</dbReference>
<evidence type="ECO:0000259" key="4">
    <source>
        <dbReference type="SMART" id="SM00474"/>
    </source>
</evidence>
<dbReference type="AlphaFoldDB" id="A0A8T2ERD5"/>
<feature type="domain" description="3'-5' exonuclease" evidence="4">
    <location>
        <begin position="242"/>
        <end position="395"/>
    </location>
</feature>
<feature type="region of interest" description="Disordered" evidence="3">
    <location>
        <begin position="69"/>
        <end position="93"/>
    </location>
</feature>
<evidence type="ECO:0000256" key="2">
    <source>
        <dbReference type="ARBA" id="ARBA00022801"/>
    </source>
</evidence>
<evidence type="ECO:0000313" key="5">
    <source>
        <dbReference type="EMBL" id="KAG7624950.1"/>
    </source>
</evidence>
<evidence type="ECO:0000256" key="1">
    <source>
        <dbReference type="ARBA" id="ARBA00022722"/>
    </source>
</evidence>
<dbReference type="EMBL" id="JAEFBK010000003">
    <property type="protein sequence ID" value="KAG7624950.1"/>
    <property type="molecule type" value="Genomic_DNA"/>
</dbReference>
<dbReference type="Proteomes" id="UP000694240">
    <property type="component" value="Chromosome 3"/>
</dbReference>
<protein>
    <submittedName>
        <fullName evidence="5">Ribonuclease H-like superfamily</fullName>
    </submittedName>
</protein>
<feature type="domain" description="3'-5' exonuclease" evidence="4">
    <location>
        <begin position="34"/>
        <end position="241"/>
    </location>
</feature>
<dbReference type="GO" id="GO:0005737">
    <property type="term" value="C:cytoplasm"/>
    <property type="evidence" value="ECO:0007669"/>
    <property type="project" value="TreeGrafter"/>
</dbReference>
<name>A0A8T2ERD5_9BRAS</name>
<gene>
    <name evidence="5" type="ORF">ISN45_At03g012290</name>
</gene>
<comment type="caution">
    <text evidence="5">The sequence shown here is derived from an EMBL/GenBank/DDBJ whole genome shotgun (WGS) entry which is preliminary data.</text>
</comment>
<dbReference type="PANTHER" id="PTHR13620:SF59">
    <property type="entry name" value="POLYNUCLEOTIDYL TRANSFERASE, RIBONUCLEASE H-LIKE SUPERFAMILY PROTEIN"/>
    <property type="match status" value="1"/>
</dbReference>
<dbReference type="GO" id="GO:0005634">
    <property type="term" value="C:nucleus"/>
    <property type="evidence" value="ECO:0007669"/>
    <property type="project" value="TreeGrafter"/>
</dbReference>
<dbReference type="PANTHER" id="PTHR13620">
    <property type="entry name" value="3-5 EXONUCLEASE"/>
    <property type="match status" value="1"/>
</dbReference>
<dbReference type="Pfam" id="PF01612">
    <property type="entry name" value="DNA_pol_A_exo1"/>
    <property type="match status" value="2"/>
</dbReference>
<keyword evidence="1" id="KW-0540">Nuclease</keyword>
<accession>A0A8T2ERD5</accession>
<feature type="compositionally biased region" description="Low complexity" evidence="3">
    <location>
        <begin position="74"/>
        <end position="93"/>
    </location>
</feature>
<reference evidence="5 6" key="1">
    <citation type="submission" date="2020-12" db="EMBL/GenBank/DDBJ databases">
        <title>Concerted genomic and epigenomic changes stabilize Arabidopsis allopolyploids.</title>
        <authorList>
            <person name="Chen Z."/>
        </authorList>
    </citation>
    <scope>NUCLEOTIDE SEQUENCE [LARGE SCALE GENOMIC DNA]</scope>
    <source>
        <strain evidence="5">Allo738</strain>
        <tissue evidence="5">Leaf</tissue>
    </source>
</reference>
<dbReference type="GO" id="GO:0006139">
    <property type="term" value="P:nucleobase-containing compound metabolic process"/>
    <property type="evidence" value="ECO:0007669"/>
    <property type="project" value="InterPro"/>
</dbReference>
<dbReference type="CDD" id="cd06141">
    <property type="entry name" value="WRN_exo"/>
    <property type="match status" value="2"/>
</dbReference>
<sequence>MAPTIRTIGSYATQQRYSVDFFGEELFVTVTPDPSVIGQWIHDVFFHNRLSSHPLVVGVGVQWTPSGYHPASPPVSYRSDSSPDSYRSDSPPVFYSSDPPADTLQLCVGNRCIIIQLRYCERVPQVLRNFLADRDNTFVGIWNSQDAGKLERSRHQLEIAELMDLREFVSDSSGRRSMYNYSLEKIVEENLGYPGVRLDREVSMSDWRVYNLSYDQILQASIDVYACCSLAILDHLWEEKNRYYSDSSSGGYYDPPADTLQLCVGNRCIIIQLSHCDRVPRVLHNFLAYPDYTFVGVWNSQDARKLERSRHQLEIDDLLDLRKYVEDSSGRRSMRGCSFEVIVEECLGYRGVRLDREISMSDWSAYELCDDQILQASIDAHVCFKLGVKYRLWKV</sequence>
<proteinExistence type="predicted"/>
<evidence type="ECO:0000313" key="6">
    <source>
        <dbReference type="Proteomes" id="UP000694240"/>
    </source>
</evidence>
<dbReference type="InterPro" id="IPR051132">
    <property type="entry name" value="3-5_Exonuclease_domain"/>
</dbReference>
<dbReference type="InterPro" id="IPR002562">
    <property type="entry name" value="3'-5'_exonuclease_dom"/>
</dbReference>
<organism evidence="5 6">
    <name type="scientific">Arabidopsis thaliana x Arabidopsis arenosa</name>
    <dbReference type="NCBI Taxonomy" id="1240361"/>
    <lineage>
        <taxon>Eukaryota</taxon>
        <taxon>Viridiplantae</taxon>
        <taxon>Streptophyta</taxon>
        <taxon>Embryophyta</taxon>
        <taxon>Tracheophyta</taxon>
        <taxon>Spermatophyta</taxon>
        <taxon>Magnoliopsida</taxon>
        <taxon>eudicotyledons</taxon>
        <taxon>Gunneridae</taxon>
        <taxon>Pentapetalae</taxon>
        <taxon>rosids</taxon>
        <taxon>malvids</taxon>
        <taxon>Brassicales</taxon>
        <taxon>Brassicaceae</taxon>
        <taxon>Camelineae</taxon>
        <taxon>Arabidopsis</taxon>
    </lineage>
</organism>
<dbReference type="SMART" id="SM00474">
    <property type="entry name" value="35EXOc"/>
    <property type="match status" value="2"/>
</dbReference>
<keyword evidence="2" id="KW-0378">Hydrolase</keyword>
<dbReference type="FunFam" id="3.30.420.10:FF:000149">
    <property type="entry name" value="Polynucleotidyl transferase, ribonuclease H-like superfamily protein"/>
    <property type="match status" value="1"/>
</dbReference>
<dbReference type="GO" id="GO:0008408">
    <property type="term" value="F:3'-5' exonuclease activity"/>
    <property type="evidence" value="ECO:0007669"/>
    <property type="project" value="InterPro"/>
</dbReference>
<keyword evidence="6" id="KW-1185">Reference proteome</keyword>
<evidence type="ECO:0000256" key="3">
    <source>
        <dbReference type="SAM" id="MobiDB-lite"/>
    </source>
</evidence>